<dbReference type="AlphaFoldDB" id="A0A918TKC1"/>
<reference evidence="2" key="2">
    <citation type="submission" date="2020-09" db="EMBL/GenBank/DDBJ databases">
        <authorList>
            <person name="Sun Q."/>
            <person name="Kim S."/>
        </authorList>
    </citation>
    <scope>NUCLEOTIDE SEQUENCE</scope>
    <source>
        <strain evidence="2">KCTC 23310</strain>
    </source>
</reference>
<name>A0A918TKC1_9RHOB</name>
<dbReference type="SMART" id="SM00271">
    <property type="entry name" value="DnaJ"/>
    <property type="match status" value="1"/>
</dbReference>
<keyword evidence="3" id="KW-1185">Reference proteome</keyword>
<proteinExistence type="predicted"/>
<feature type="domain" description="J" evidence="1">
    <location>
        <begin position="164"/>
        <end position="229"/>
    </location>
</feature>
<organism evidence="2 3">
    <name type="scientific">Neogemmobacter tilapiae</name>
    <dbReference type="NCBI Taxonomy" id="875041"/>
    <lineage>
        <taxon>Bacteria</taxon>
        <taxon>Pseudomonadati</taxon>
        <taxon>Pseudomonadota</taxon>
        <taxon>Alphaproteobacteria</taxon>
        <taxon>Rhodobacterales</taxon>
        <taxon>Paracoccaceae</taxon>
        <taxon>Neogemmobacter</taxon>
    </lineage>
</organism>
<protein>
    <submittedName>
        <fullName evidence="2">Molecular chaperone DjlA</fullName>
    </submittedName>
</protein>
<dbReference type="InterPro" id="IPR029024">
    <property type="entry name" value="TerB-like"/>
</dbReference>
<dbReference type="InterPro" id="IPR001623">
    <property type="entry name" value="DnaJ_domain"/>
</dbReference>
<dbReference type="InterPro" id="IPR036869">
    <property type="entry name" value="J_dom_sf"/>
</dbReference>
<dbReference type="SUPFAM" id="SSF158682">
    <property type="entry name" value="TerB-like"/>
    <property type="match status" value="1"/>
</dbReference>
<accession>A0A918TKC1</accession>
<dbReference type="SUPFAM" id="SSF46565">
    <property type="entry name" value="Chaperone J-domain"/>
    <property type="match status" value="1"/>
</dbReference>
<dbReference type="EMBL" id="BMYJ01000001">
    <property type="protein sequence ID" value="GHC45819.1"/>
    <property type="molecule type" value="Genomic_DNA"/>
</dbReference>
<dbReference type="Gene3D" id="1.10.287.110">
    <property type="entry name" value="DnaJ domain"/>
    <property type="match status" value="1"/>
</dbReference>
<evidence type="ECO:0000313" key="2">
    <source>
        <dbReference type="EMBL" id="GHC45819.1"/>
    </source>
</evidence>
<dbReference type="CDD" id="cd07316">
    <property type="entry name" value="terB_like_DjlA"/>
    <property type="match status" value="1"/>
</dbReference>
<dbReference type="InterPro" id="IPR007791">
    <property type="entry name" value="DjlA_N"/>
</dbReference>
<dbReference type="Gene3D" id="1.10.3680.10">
    <property type="entry name" value="TerB-like"/>
    <property type="match status" value="1"/>
</dbReference>
<dbReference type="RefSeq" id="WP_189409888.1">
    <property type="nucleotide sequence ID" value="NZ_BMYJ01000001.1"/>
</dbReference>
<gene>
    <name evidence="2" type="ORF">GCM10007315_04210</name>
</gene>
<evidence type="ECO:0000259" key="1">
    <source>
        <dbReference type="SMART" id="SM00271"/>
    </source>
</evidence>
<sequence length="231" mass="25185">MSLWTRITDALSALTAGEPLSVVFDRLFAHPTPPERSVAFTIAVIALGAKIAKADGLVTRNEVMAFREVFSIPAGEEQNAARVFDLARQDVAGFDAYARKIRRMFDGDSHILTDLLEGLFYISMADGQHHPHEEHFLAEVAQILQIDGRTLRAIQARHVPDVEADPFTVLGIPEDSSRADARAAWKAMVRDNHPDVLMARGVPPEGLKLAAKRLIAINAAWATIAAATSDA</sequence>
<comment type="caution">
    <text evidence="2">The sequence shown here is derived from an EMBL/GenBank/DDBJ whole genome shotgun (WGS) entry which is preliminary data.</text>
</comment>
<reference evidence="2" key="1">
    <citation type="journal article" date="2014" name="Int. J. Syst. Evol. Microbiol.">
        <title>Complete genome sequence of Corynebacterium casei LMG S-19264T (=DSM 44701T), isolated from a smear-ripened cheese.</title>
        <authorList>
            <consortium name="US DOE Joint Genome Institute (JGI-PGF)"/>
            <person name="Walter F."/>
            <person name="Albersmeier A."/>
            <person name="Kalinowski J."/>
            <person name="Ruckert C."/>
        </authorList>
    </citation>
    <scope>NUCLEOTIDE SEQUENCE</scope>
    <source>
        <strain evidence="2">KCTC 23310</strain>
    </source>
</reference>
<dbReference type="Proteomes" id="UP000638981">
    <property type="component" value="Unassembled WGS sequence"/>
</dbReference>
<evidence type="ECO:0000313" key="3">
    <source>
        <dbReference type="Proteomes" id="UP000638981"/>
    </source>
</evidence>
<dbReference type="Pfam" id="PF05099">
    <property type="entry name" value="TerB"/>
    <property type="match status" value="1"/>
</dbReference>